<protein>
    <recommendedName>
        <fullName evidence="4">ABC transporter permease</fullName>
    </recommendedName>
</protein>
<feature type="transmembrane region" description="Helical" evidence="1">
    <location>
        <begin position="253"/>
        <end position="274"/>
    </location>
</feature>
<evidence type="ECO:0000256" key="1">
    <source>
        <dbReference type="SAM" id="Phobius"/>
    </source>
</evidence>
<proteinExistence type="predicted"/>
<dbReference type="Pfam" id="PF12730">
    <property type="entry name" value="ABC2_membrane_4"/>
    <property type="match status" value="1"/>
</dbReference>
<feature type="transmembrane region" description="Helical" evidence="1">
    <location>
        <begin position="195"/>
        <end position="216"/>
    </location>
</feature>
<dbReference type="GO" id="GO:0005886">
    <property type="term" value="C:plasma membrane"/>
    <property type="evidence" value="ECO:0007669"/>
    <property type="project" value="UniProtKB-SubCell"/>
</dbReference>
<name>A0A7J5BMN5_9MICO</name>
<accession>A0A7J5BMN5</accession>
<dbReference type="GO" id="GO:0140359">
    <property type="term" value="F:ABC-type transporter activity"/>
    <property type="evidence" value="ECO:0007669"/>
    <property type="project" value="InterPro"/>
</dbReference>
<reference evidence="2 3" key="1">
    <citation type="submission" date="2019-09" db="EMBL/GenBank/DDBJ databases">
        <title>Phylogeny of genus Pseudoclavibacter and closely related genus.</title>
        <authorList>
            <person name="Li Y."/>
        </authorList>
    </citation>
    <scope>NUCLEOTIDE SEQUENCE [LARGE SCALE GENOMIC DNA]</scope>
    <source>
        <strain evidence="2 3">DSM 23821</strain>
    </source>
</reference>
<feature type="transmembrane region" description="Helical" evidence="1">
    <location>
        <begin position="76"/>
        <end position="98"/>
    </location>
</feature>
<evidence type="ECO:0008006" key="4">
    <source>
        <dbReference type="Google" id="ProtNLM"/>
    </source>
</evidence>
<sequence>MTPLTVSRQRSTASSAPRLVNILHSEWIKLSTMTSTWICLVGMLILGLGAGVFAVSNTLVFAAGHGYDLQRIMYDLTQVAGAMCPVFAGILGVMSMGAEYSSGTIQPTMLAVPGRLKVLWAKALVLFTAVSVVAAIMIFGAWAIANPMIREAGMDVSLASDGVLGSLLGTVLYLALTAVFGLGVAAIVRSTTAGAIIIFTLTFLGPGLSMLLPAGLASTVLRMLVIGNGGYSMVQMAIPDAPFANGQGYLSPAAGAVLVVAWAFVSLIGGAIALRKRDV</sequence>
<dbReference type="RefSeq" id="WP_158042190.1">
    <property type="nucleotide sequence ID" value="NZ_JACCFV010000001.1"/>
</dbReference>
<keyword evidence="3" id="KW-1185">Reference proteome</keyword>
<keyword evidence="1" id="KW-0812">Transmembrane</keyword>
<comment type="caution">
    <text evidence="2">The sequence shown here is derived from an EMBL/GenBank/DDBJ whole genome shotgun (WGS) entry which is preliminary data.</text>
</comment>
<gene>
    <name evidence="2" type="ORF">F8O01_17535</name>
</gene>
<evidence type="ECO:0000313" key="2">
    <source>
        <dbReference type="EMBL" id="KAB1651804.1"/>
    </source>
</evidence>
<feature type="transmembrane region" description="Helical" evidence="1">
    <location>
        <begin position="119"/>
        <end position="144"/>
    </location>
</feature>
<feature type="transmembrane region" description="Helical" evidence="1">
    <location>
        <begin position="164"/>
        <end position="188"/>
    </location>
</feature>
<evidence type="ECO:0000313" key="3">
    <source>
        <dbReference type="Proteomes" id="UP000467240"/>
    </source>
</evidence>
<dbReference type="AlphaFoldDB" id="A0A7J5BMN5"/>
<dbReference type="Proteomes" id="UP000467240">
    <property type="component" value="Unassembled WGS sequence"/>
</dbReference>
<keyword evidence="1" id="KW-0472">Membrane</keyword>
<feature type="transmembrane region" description="Helical" evidence="1">
    <location>
        <begin position="37"/>
        <end position="64"/>
    </location>
</feature>
<dbReference type="OrthoDB" id="3297477at2"/>
<organism evidence="2 3">
    <name type="scientific">Pseudoclavibacter chungangensis</name>
    <dbReference type="NCBI Taxonomy" id="587635"/>
    <lineage>
        <taxon>Bacteria</taxon>
        <taxon>Bacillati</taxon>
        <taxon>Actinomycetota</taxon>
        <taxon>Actinomycetes</taxon>
        <taxon>Micrococcales</taxon>
        <taxon>Microbacteriaceae</taxon>
        <taxon>Pseudoclavibacter</taxon>
    </lineage>
</organism>
<dbReference type="EMBL" id="WBJZ01000042">
    <property type="protein sequence ID" value="KAB1651804.1"/>
    <property type="molecule type" value="Genomic_DNA"/>
</dbReference>
<keyword evidence="1" id="KW-1133">Transmembrane helix</keyword>